<dbReference type="STRING" id="97359.A0A550CGQ7"/>
<protein>
    <recommendedName>
        <fullName evidence="4">Arrestin-like N-terminal domain-containing protein</fullName>
    </recommendedName>
</protein>
<gene>
    <name evidence="2" type="ORF">BD626DRAFT_262155</name>
</gene>
<feature type="compositionally biased region" description="Basic and acidic residues" evidence="1">
    <location>
        <begin position="43"/>
        <end position="57"/>
    </location>
</feature>
<name>A0A550CGQ7_9AGAR</name>
<sequence>MMSDLLVAPAYTETVTASSTESLLDVLTPPRYTPSPPAPDYSSEPKRDELTLQEARRPISLPSGSFVTTTGPLTLEIAHQVDGASTPTLHPRGRLSGTLAIDMRDRSSITAITLTLNGRMAMEAGDSGSDVVVVLKDKHTLWEEEDAPSFIPLDIAVPSTFVDKDGKTQPLPPSCDFACDPMVVAAPISVQVTYSLIIVVERSRRHGLFSQTKSLSTAFDFVPRTRPDRGIIPNPSFFSTMKTSPEEWHQSVSEVPTRASSTVQPLKSHLFLPAGKVYWIGAAVPFHLSITGSAPSLRTLFPPEGEGSTRSSSAQVNVKILRQISVEVRKQRAIRNVVIGRATLHSVPPPAAARGGQLDWDGVLTRSELRMDASSTVCGFNVRSVVVKDFVVLEIIPANPTTSPFMPHQNPNFVRFTTEPYSDNYGPDQPS</sequence>
<reference evidence="2 3" key="1">
    <citation type="journal article" date="2019" name="New Phytol.">
        <title>Comparative genomics reveals unique wood-decay strategies and fruiting body development in the Schizophyllaceae.</title>
        <authorList>
            <person name="Almasi E."/>
            <person name="Sahu N."/>
            <person name="Krizsan K."/>
            <person name="Balint B."/>
            <person name="Kovacs G.M."/>
            <person name="Kiss B."/>
            <person name="Cseklye J."/>
            <person name="Drula E."/>
            <person name="Henrissat B."/>
            <person name="Nagy I."/>
            <person name="Chovatia M."/>
            <person name="Adam C."/>
            <person name="LaButti K."/>
            <person name="Lipzen A."/>
            <person name="Riley R."/>
            <person name="Grigoriev I.V."/>
            <person name="Nagy L.G."/>
        </authorList>
    </citation>
    <scope>NUCLEOTIDE SEQUENCE [LARGE SCALE GENOMIC DNA]</scope>
    <source>
        <strain evidence="2 3">NL-1724</strain>
    </source>
</reference>
<accession>A0A550CGQ7</accession>
<evidence type="ECO:0000313" key="2">
    <source>
        <dbReference type="EMBL" id="TRM63876.1"/>
    </source>
</evidence>
<evidence type="ECO:0000313" key="3">
    <source>
        <dbReference type="Proteomes" id="UP000320762"/>
    </source>
</evidence>
<feature type="region of interest" description="Disordered" evidence="1">
    <location>
        <begin position="26"/>
        <end position="67"/>
    </location>
</feature>
<keyword evidence="3" id="KW-1185">Reference proteome</keyword>
<dbReference type="EMBL" id="VDMD01000008">
    <property type="protein sequence ID" value="TRM63876.1"/>
    <property type="molecule type" value="Genomic_DNA"/>
</dbReference>
<dbReference type="OrthoDB" id="3252135at2759"/>
<comment type="caution">
    <text evidence="2">The sequence shown here is derived from an EMBL/GenBank/DDBJ whole genome shotgun (WGS) entry which is preliminary data.</text>
</comment>
<proteinExistence type="predicted"/>
<dbReference type="AlphaFoldDB" id="A0A550CGQ7"/>
<organism evidence="2 3">
    <name type="scientific">Schizophyllum amplum</name>
    <dbReference type="NCBI Taxonomy" id="97359"/>
    <lineage>
        <taxon>Eukaryota</taxon>
        <taxon>Fungi</taxon>
        <taxon>Dikarya</taxon>
        <taxon>Basidiomycota</taxon>
        <taxon>Agaricomycotina</taxon>
        <taxon>Agaricomycetes</taxon>
        <taxon>Agaricomycetidae</taxon>
        <taxon>Agaricales</taxon>
        <taxon>Schizophyllaceae</taxon>
        <taxon>Schizophyllum</taxon>
    </lineage>
</organism>
<evidence type="ECO:0000256" key="1">
    <source>
        <dbReference type="SAM" id="MobiDB-lite"/>
    </source>
</evidence>
<dbReference type="Proteomes" id="UP000320762">
    <property type="component" value="Unassembled WGS sequence"/>
</dbReference>
<evidence type="ECO:0008006" key="4">
    <source>
        <dbReference type="Google" id="ProtNLM"/>
    </source>
</evidence>